<evidence type="ECO:0000256" key="5">
    <source>
        <dbReference type="PROSITE-ProRule" id="PRU00742"/>
    </source>
</evidence>
<dbReference type="PANTHER" id="PTHR43782">
    <property type="entry name" value="ARGINASE"/>
    <property type="match status" value="1"/>
</dbReference>
<dbReference type="InterPro" id="IPR006035">
    <property type="entry name" value="Ureohydrolase"/>
</dbReference>
<feature type="binding site" evidence="4">
    <location>
        <position position="235"/>
    </location>
    <ligand>
        <name>Mn(2+)</name>
        <dbReference type="ChEBI" id="CHEBI:29035"/>
        <label>1</label>
    </ligand>
</feature>
<sequence>MKKKFDIIGAPFNLLGCHPSTENTVDGLRKLNEQSWIGLTDWIHVRNTRWNRDIQDVGDIDASPEVINLIEQDKKEQALALYCEKLQARIEQTLESGRVPITIGGDHSIGLGTVQAILTHYQKNRNEKVAIVWVDAHADCNDSLASNLHGKPLALLMDRYPHHDWSVETEITLSADDIYYVAVRDLMLNEHQLISSLGITNHSMQEIDERGFSTVLNDLMTKLERDYDRIYLSFDYDALDGATFRACGTPNVGGLTAREAITLVHTLSRSAKFVGADFVEYLPSLDKDGVSKELMIKLIDAAWGLRA</sequence>
<dbReference type="GO" id="GO:0030145">
    <property type="term" value="F:manganese ion binding"/>
    <property type="evidence" value="ECO:0007669"/>
    <property type="project" value="TreeGrafter"/>
</dbReference>
<keyword evidence="2" id="KW-0378">Hydrolase</keyword>
<dbReference type="Pfam" id="PF00491">
    <property type="entry name" value="Arginase"/>
    <property type="match status" value="1"/>
</dbReference>
<evidence type="ECO:0000256" key="4">
    <source>
        <dbReference type="PIRSR" id="PIRSR036979-1"/>
    </source>
</evidence>
<evidence type="ECO:0000313" key="7">
    <source>
        <dbReference type="Proteomes" id="UP001139559"/>
    </source>
</evidence>
<dbReference type="GO" id="GO:0005829">
    <property type="term" value="C:cytosol"/>
    <property type="evidence" value="ECO:0007669"/>
    <property type="project" value="TreeGrafter"/>
</dbReference>
<comment type="cofactor">
    <cofactor evidence="4">
        <name>Mn(2+)</name>
        <dbReference type="ChEBI" id="CHEBI:29035"/>
    </cofactor>
    <text evidence="4">Binds 2 manganese ions per subunit.</text>
</comment>
<dbReference type="PROSITE" id="PS51409">
    <property type="entry name" value="ARGINASE_2"/>
    <property type="match status" value="1"/>
</dbReference>
<dbReference type="PRINTS" id="PR00116">
    <property type="entry name" value="ARGINASE"/>
</dbReference>
<dbReference type="EMBL" id="JAJHVV010000009">
    <property type="protein sequence ID" value="MCK6264579.1"/>
    <property type="molecule type" value="Genomic_DNA"/>
</dbReference>
<evidence type="ECO:0000256" key="2">
    <source>
        <dbReference type="ARBA" id="ARBA00022801"/>
    </source>
</evidence>
<feature type="binding site" evidence="4">
    <location>
        <position position="135"/>
    </location>
    <ligand>
        <name>Mn(2+)</name>
        <dbReference type="ChEBI" id="CHEBI:29035"/>
        <label>1</label>
    </ligand>
</feature>
<keyword evidence="3 4" id="KW-0464">Manganese</keyword>
<evidence type="ECO:0000256" key="3">
    <source>
        <dbReference type="ARBA" id="ARBA00023211"/>
    </source>
</evidence>
<feature type="binding site" evidence="4">
    <location>
        <position position="137"/>
    </location>
    <ligand>
        <name>Mn(2+)</name>
        <dbReference type="ChEBI" id="CHEBI:29035"/>
        <label>1</label>
    </ligand>
</feature>
<accession>A0A9X1XS52</accession>
<dbReference type="Gene3D" id="3.40.800.10">
    <property type="entry name" value="Ureohydrolase domain"/>
    <property type="match status" value="1"/>
</dbReference>
<dbReference type="RefSeq" id="WP_248009659.1">
    <property type="nucleotide sequence ID" value="NZ_JAJHVV010000009.1"/>
</dbReference>
<dbReference type="InterPro" id="IPR023696">
    <property type="entry name" value="Ureohydrolase_dom_sf"/>
</dbReference>
<keyword evidence="1 4" id="KW-0479">Metal-binding</keyword>
<dbReference type="Proteomes" id="UP001139559">
    <property type="component" value="Unassembled WGS sequence"/>
</dbReference>
<dbReference type="GO" id="GO:0004053">
    <property type="term" value="F:arginase activity"/>
    <property type="evidence" value="ECO:0007669"/>
    <property type="project" value="TreeGrafter"/>
</dbReference>
<comment type="caution">
    <text evidence="6">The sequence shown here is derived from an EMBL/GenBank/DDBJ whole genome shotgun (WGS) entry which is preliminary data.</text>
</comment>
<feature type="binding site" evidence="4">
    <location>
        <position position="237"/>
    </location>
    <ligand>
        <name>Mn(2+)</name>
        <dbReference type="ChEBI" id="CHEBI:29035"/>
        <label>1</label>
    </ligand>
</feature>
<dbReference type="SUPFAM" id="SSF52768">
    <property type="entry name" value="Arginase/deacetylase"/>
    <property type="match status" value="1"/>
</dbReference>
<proteinExistence type="inferred from homology"/>
<gene>
    <name evidence="6" type="ORF">KP803_14965</name>
</gene>
<dbReference type="AlphaFoldDB" id="A0A9X1XS52"/>
<feature type="binding site" evidence="4">
    <location>
        <position position="139"/>
    </location>
    <ligand>
        <name>Mn(2+)</name>
        <dbReference type="ChEBI" id="CHEBI:29035"/>
        <label>1</label>
    </ligand>
</feature>
<evidence type="ECO:0000256" key="1">
    <source>
        <dbReference type="ARBA" id="ARBA00022723"/>
    </source>
</evidence>
<name>A0A9X1XS52_9VIBR</name>
<dbReference type="PANTHER" id="PTHR43782:SF3">
    <property type="entry name" value="ARGINASE"/>
    <property type="match status" value="1"/>
</dbReference>
<evidence type="ECO:0000313" key="6">
    <source>
        <dbReference type="EMBL" id="MCK6264579.1"/>
    </source>
</evidence>
<feature type="binding site" evidence="4">
    <location>
        <position position="107"/>
    </location>
    <ligand>
        <name>Mn(2+)</name>
        <dbReference type="ChEBI" id="CHEBI:29035"/>
        <label>1</label>
    </ligand>
</feature>
<dbReference type="PIRSF" id="PIRSF036979">
    <property type="entry name" value="Arginase"/>
    <property type="match status" value="1"/>
</dbReference>
<protein>
    <submittedName>
        <fullName evidence="6">Arginase family protein</fullName>
    </submittedName>
</protein>
<reference evidence="6" key="1">
    <citation type="submission" date="2021-11" db="EMBL/GenBank/DDBJ databases">
        <title>Vibrio ZSDE26 sp. nov. and Vibrio ZSDZ34 sp. nov., isolated from coastal seawater in Qingdao.</title>
        <authorList>
            <person name="Zhang P."/>
        </authorList>
    </citation>
    <scope>NUCLEOTIDE SEQUENCE</scope>
    <source>
        <strain evidence="6">ZSDE26</strain>
    </source>
</reference>
<organism evidence="6 7">
    <name type="scientific">Vibrio amylolyticus</name>
    <dbReference type="NCBI Taxonomy" id="2847292"/>
    <lineage>
        <taxon>Bacteria</taxon>
        <taxon>Pseudomonadati</taxon>
        <taxon>Pseudomonadota</taxon>
        <taxon>Gammaproteobacteria</taxon>
        <taxon>Vibrionales</taxon>
        <taxon>Vibrionaceae</taxon>
        <taxon>Vibrio</taxon>
    </lineage>
</organism>
<keyword evidence="7" id="KW-1185">Reference proteome</keyword>
<comment type="similarity">
    <text evidence="5">Belongs to the arginase family.</text>
</comment>